<dbReference type="Proteomes" id="UP000085678">
    <property type="component" value="Unplaced"/>
</dbReference>
<dbReference type="GeneID" id="106181558"/>
<evidence type="ECO:0000313" key="3">
    <source>
        <dbReference type="RefSeq" id="XP_013421428.1"/>
    </source>
</evidence>
<dbReference type="KEGG" id="lak:106181558"/>
<sequence>MLLTYHINCHWNGQPLDHLSTELSLQKHGGDLKLEIMSPFFNTPSPAGQPGQPFPQLWDEGEVVEAFFLNDDNQYLEVEFSPYGHHLVLMLNGVRKCFKDKLPLQFSANIEDKKWTGSALIPLPYFPPKVTKFNAYAIHNCNKERHFEALYPADAEKHTEPDFHRLEYFQPIDFKTLLPENWSPDHKSAWWTQDH</sequence>
<dbReference type="RefSeq" id="XP_013421428.1">
    <property type="nucleotide sequence ID" value="XM_013565974.1"/>
</dbReference>
<organism evidence="2 3">
    <name type="scientific">Lingula anatina</name>
    <name type="common">Brachiopod</name>
    <name type="synonym">Lingula unguis</name>
    <dbReference type="NCBI Taxonomy" id="7574"/>
    <lineage>
        <taxon>Eukaryota</taxon>
        <taxon>Metazoa</taxon>
        <taxon>Spiralia</taxon>
        <taxon>Lophotrochozoa</taxon>
        <taxon>Brachiopoda</taxon>
        <taxon>Linguliformea</taxon>
        <taxon>Lingulata</taxon>
        <taxon>Lingulida</taxon>
        <taxon>Linguloidea</taxon>
        <taxon>Lingulidae</taxon>
        <taxon>Lingula</taxon>
    </lineage>
</organism>
<reference evidence="3" key="1">
    <citation type="submission" date="2025-08" db="UniProtKB">
        <authorList>
            <consortium name="RefSeq"/>
        </authorList>
    </citation>
    <scope>IDENTIFICATION</scope>
    <source>
        <tissue evidence="3">Gonads</tissue>
    </source>
</reference>
<dbReference type="PANTHER" id="PTHR31475:SF5">
    <property type="entry name" value="UPF0462 PROTEIN C4ORF33 HOMOLOG"/>
    <property type="match status" value="1"/>
</dbReference>
<gene>
    <name evidence="3" type="primary">LOC106181558</name>
</gene>
<protein>
    <submittedName>
        <fullName evidence="3">UPF0462 protein C4orf33 homolog</fullName>
    </submittedName>
</protein>
<comment type="similarity">
    <text evidence="1">Belongs to the UPF0462 family.</text>
</comment>
<proteinExistence type="inferred from homology"/>
<keyword evidence="2" id="KW-1185">Reference proteome</keyword>
<dbReference type="OrthoDB" id="10056816at2759"/>
<name>A0A1S3KFL5_LINAN</name>
<evidence type="ECO:0000256" key="1">
    <source>
        <dbReference type="ARBA" id="ARBA00038085"/>
    </source>
</evidence>
<dbReference type="PANTHER" id="PTHR31475">
    <property type="entry name" value="UPF0462 PROTEIN"/>
    <property type="match status" value="1"/>
</dbReference>
<dbReference type="InParanoid" id="A0A1S3KFL5"/>
<dbReference type="Gene3D" id="2.60.40.1190">
    <property type="match status" value="1"/>
</dbReference>
<dbReference type="AlphaFoldDB" id="A0A1S3KFL5"/>
<accession>A0A1S3KFL5</accession>
<evidence type="ECO:0000313" key="2">
    <source>
        <dbReference type="Proteomes" id="UP000085678"/>
    </source>
</evidence>